<gene>
    <name evidence="2" type="ORF">BRLA_c029610</name>
</gene>
<dbReference type="EMBL" id="CP007806">
    <property type="protein sequence ID" value="AIG27273.1"/>
    <property type="molecule type" value="Genomic_DNA"/>
</dbReference>
<dbReference type="HOGENOM" id="CLU_111487_0_0_9"/>
<name>A0A075R7V4_BRELA</name>
<reference evidence="2 3" key="1">
    <citation type="journal article" date="2011" name="J. Bacteriol.">
        <title>Genome sequence of Brevibacillus laterosporus LMG 15441, a pathogen of invertebrates.</title>
        <authorList>
            <person name="Djukic M."/>
            <person name="Poehlein A."/>
            <person name="Thurmer A."/>
            <person name="Daniel R."/>
        </authorList>
    </citation>
    <scope>NUCLEOTIDE SEQUENCE [LARGE SCALE GENOMIC DNA]</scope>
    <source>
        <strain evidence="2 3">LMG 15441</strain>
    </source>
</reference>
<protein>
    <recommendedName>
        <fullName evidence="4">DUF4358 domain-containing protein</fullName>
    </recommendedName>
</protein>
<dbReference type="eggNOG" id="ENOG5032RUT">
    <property type="taxonomic scope" value="Bacteria"/>
</dbReference>
<evidence type="ECO:0000313" key="3">
    <source>
        <dbReference type="Proteomes" id="UP000005850"/>
    </source>
</evidence>
<accession>A0A075R7V4</accession>
<evidence type="ECO:0000256" key="1">
    <source>
        <dbReference type="SAM" id="SignalP"/>
    </source>
</evidence>
<keyword evidence="3" id="KW-1185">Reference proteome</keyword>
<dbReference type="InterPro" id="IPR025648">
    <property type="entry name" value="DUF4358"/>
</dbReference>
<sequence length="168" mass="19215">MEGIYSSIGCGCRKWLCLFLACTIVFCAMTGCSSEGEDTPIHTAIEVGEHIKQAVNLEKMKQGDIAKLQKLYHIAPEEVEDFILFTSSSNVEADELLVLKVKDLNQVDVVKENVQKRIEAQTLKFRDYRPEEYHLVEKHVWKVKGQFVLFVVSKEADQIDRAFEEAFQ</sequence>
<organism evidence="2 3">
    <name type="scientific">Brevibacillus laterosporus LMG 15441</name>
    <dbReference type="NCBI Taxonomy" id="1042163"/>
    <lineage>
        <taxon>Bacteria</taxon>
        <taxon>Bacillati</taxon>
        <taxon>Bacillota</taxon>
        <taxon>Bacilli</taxon>
        <taxon>Bacillales</taxon>
        <taxon>Paenibacillaceae</taxon>
        <taxon>Brevibacillus</taxon>
    </lineage>
</organism>
<proteinExistence type="predicted"/>
<keyword evidence="1" id="KW-0732">Signal</keyword>
<dbReference type="RefSeq" id="WP_003335844.1">
    <property type="nucleotide sequence ID" value="NZ_CP007806.1"/>
</dbReference>
<dbReference type="Pfam" id="PF14270">
    <property type="entry name" value="DUF4358"/>
    <property type="match status" value="1"/>
</dbReference>
<evidence type="ECO:0000313" key="2">
    <source>
        <dbReference type="EMBL" id="AIG27273.1"/>
    </source>
</evidence>
<dbReference type="KEGG" id="blr:BRLA_c029610"/>
<dbReference type="AlphaFoldDB" id="A0A075R7V4"/>
<feature type="chain" id="PRO_5038814675" description="DUF4358 domain-containing protein" evidence="1">
    <location>
        <begin position="28"/>
        <end position="168"/>
    </location>
</feature>
<dbReference type="STRING" id="1042163.BRLA_c029610"/>
<feature type="signal peptide" evidence="1">
    <location>
        <begin position="1"/>
        <end position="27"/>
    </location>
</feature>
<evidence type="ECO:0008006" key="4">
    <source>
        <dbReference type="Google" id="ProtNLM"/>
    </source>
</evidence>
<dbReference type="Proteomes" id="UP000005850">
    <property type="component" value="Chromosome"/>
</dbReference>